<sequence length="431" mass="48124">MKQLLAATAAVGQTIWQSTALAQGHRRGSARISGVKLRDQTIFRLPGMGDGYKMTWGPNDQQFIVQNDGTGFTAAPRHFYKRSLWNLRGLPPAPVVDEVSGYPFVLHTAGAEEAPHYHGHGLLAVHGRIYQSLGALDRAADRLHRWNAAKLIYSDDGGRIWHNQDGSTPVHDEDWAEQSRARLAFFEEPDGCFSLLSFLQMGHDYRANRDGYIYAYSPNGNTDGLMNQLMMFRVPIAGMLERTAYEFYAGRAADGAPVWRKEISARRPVHIFPRGWVNRTSLFEGDIVVETWLPSVVWNGPLGVYMMVAAGTGCAPDGTEFARPSYLGFWVSDAPWGPWRQVHEDLAWSPGADVDARPYSPQIAPKWIAPDGRSLWLVWSDLKGIRSLGEQEPADPETSGPEDPLAQADIMRQGMPLLRFNAQRIDLVVQR</sequence>
<reference evidence="1 2" key="1">
    <citation type="submission" date="2023-02" db="EMBL/GenBank/DDBJ databases">
        <title>Genome sequence of Novosphingobium humi KACC 19094.</title>
        <authorList>
            <person name="Kim S."/>
            <person name="Heo J."/>
            <person name="Kwon S.-W."/>
        </authorList>
    </citation>
    <scope>NUCLEOTIDE SEQUENCE [LARGE SCALE GENOMIC DNA]</scope>
    <source>
        <strain evidence="1 2">KACC 19094</strain>
        <plasmid evidence="1 2">unnamed1</plasmid>
    </source>
</reference>
<accession>A0ABY7U4B9</accession>
<gene>
    <name evidence="1" type="ORF">PQ457_19625</name>
</gene>
<organism evidence="1 2">
    <name type="scientific">Novosphingobium humi</name>
    <dbReference type="NCBI Taxonomy" id="2282397"/>
    <lineage>
        <taxon>Bacteria</taxon>
        <taxon>Pseudomonadati</taxon>
        <taxon>Pseudomonadota</taxon>
        <taxon>Alphaproteobacteria</taxon>
        <taxon>Sphingomonadales</taxon>
        <taxon>Sphingomonadaceae</taxon>
        <taxon>Novosphingobium</taxon>
    </lineage>
</organism>
<protein>
    <recommendedName>
        <fullName evidence="3">DUF4185 domain-containing protein</fullName>
    </recommendedName>
</protein>
<dbReference type="EMBL" id="CP117418">
    <property type="protein sequence ID" value="WCT79214.1"/>
    <property type="molecule type" value="Genomic_DNA"/>
</dbReference>
<dbReference type="Proteomes" id="UP001218231">
    <property type="component" value="Plasmid unnamed1"/>
</dbReference>
<keyword evidence="2" id="KW-1185">Reference proteome</keyword>
<keyword evidence="1" id="KW-0614">Plasmid</keyword>
<geneLocation type="plasmid" evidence="1 2">
    <name>unnamed1</name>
</geneLocation>
<dbReference type="Gene3D" id="2.115.10.20">
    <property type="entry name" value="Glycosyl hydrolase domain, family 43"/>
    <property type="match status" value="1"/>
</dbReference>
<name>A0ABY7U4B9_9SPHN</name>
<evidence type="ECO:0000313" key="2">
    <source>
        <dbReference type="Proteomes" id="UP001218231"/>
    </source>
</evidence>
<dbReference type="InterPro" id="IPR023296">
    <property type="entry name" value="Glyco_hydro_beta-prop_sf"/>
</dbReference>
<dbReference type="RefSeq" id="WP_273619493.1">
    <property type="nucleotide sequence ID" value="NZ_CP117418.1"/>
</dbReference>
<evidence type="ECO:0008006" key="3">
    <source>
        <dbReference type="Google" id="ProtNLM"/>
    </source>
</evidence>
<proteinExistence type="predicted"/>
<evidence type="ECO:0000313" key="1">
    <source>
        <dbReference type="EMBL" id="WCT79214.1"/>
    </source>
</evidence>